<dbReference type="EMBL" id="DQ280341">
    <property type="protein sequence ID" value="ABC48684.1"/>
    <property type="molecule type" value="Genomic_RNA"/>
</dbReference>
<reference evidence="2" key="1">
    <citation type="journal article" date="2006" name="J. Clin. Virol.">
        <title>Ante mortem diagnosis of human rabies using saliva samples: comparison of real time and conventional RT-PCR techniques.</title>
        <authorList>
            <person name="Nagaraj T."/>
            <person name="Vasanth J.P."/>
            <person name="Desai A."/>
            <person name="Kamat A."/>
            <person name="Madhusudana S.N."/>
            <person name="Ravi V."/>
        </authorList>
    </citation>
    <scope>NUCLEOTIDE SEQUENCE</scope>
</reference>
<dbReference type="GO" id="GO:0019013">
    <property type="term" value="C:viral nucleocapsid"/>
    <property type="evidence" value="ECO:0007669"/>
    <property type="project" value="UniProtKB-KW"/>
</dbReference>
<dbReference type="InterPro" id="IPR023331">
    <property type="entry name" value="Rhabdovirus_ncapsid_C"/>
</dbReference>
<proteinExistence type="predicted"/>
<dbReference type="Pfam" id="PF00945">
    <property type="entry name" value="Rhabdo_ncap"/>
    <property type="match status" value="1"/>
</dbReference>
<evidence type="ECO:0000259" key="1">
    <source>
        <dbReference type="Pfam" id="PF00945"/>
    </source>
</evidence>
<sequence>TVGHVFNLIHIVGCYMGQVRSLNATVIAGCAPHEMSVLGGYLGEEFFGKGTFERRFFRDEKELQEYETAELTKTDVALADDGTVNSDDEDYFSGETRSPEAVYARIMMNGGRLKRSHIRRYVSVSSNHQARPNSFAEFLNKTYSRDSQCTMSSNNGSQDSPRLCRSFLKKTHAFPLDADIEYTQCDTHFIPILYTTTRKLQQPLPYYIILPCCNHHCKKLTTILTPPPSTNKQAHYTNHPCTCIIIIYTS</sequence>
<dbReference type="SUPFAM" id="SSF140809">
    <property type="entry name" value="Rhabdovirus nucleoprotein-like"/>
    <property type="match status" value="1"/>
</dbReference>
<protein>
    <submittedName>
        <fullName evidence="2">Nucleoprotein</fullName>
    </submittedName>
</protein>
<keyword evidence="2" id="KW-0543">Viral nucleoprotein</keyword>
<organism evidence="2">
    <name type="scientific">Rabies virus</name>
    <name type="common">RABV</name>
    <name type="synonym">Lyssavirus rabies</name>
    <dbReference type="NCBI Taxonomy" id="11292"/>
    <lineage>
        <taxon>Viruses</taxon>
        <taxon>Riboviria</taxon>
        <taxon>Orthornavirae</taxon>
        <taxon>Negarnaviricota</taxon>
        <taxon>Haploviricotina</taxon>
        <taxon>Monjiviricetes</taxon>
        <taxon>Mononegavirales</taxon>
        <taxon>Rhabdoviridae</taxon>
        <taxon>Alpharhabdovirinae</taxon>
        <taxon>Lyssavirus</taxon>
    </lineage>
</organism>
<dbReference type="Gene3D" id="1.10.3610.10">
    <property type="entry name" value="Nucleoprotein"/>
    <property type="match status" value="1"/>
</dbReference>
<dbReference type="InterPro" id="IPR035961">
    <property type="entry name" value="Rhabdovirus_nucleoprotein-like"/>
</dbReference>
<name>Q2PZT5_RABV</name>
<keyword evidence="2" id="KW-0946">Virion</keyword>
<accession>Q2PZT5</accession>
<evidence type="ECO:0000313" key="2">
    <source>
        <dbReference type="EMBL" id="ABC48684.1"/>
    </source>
</evidence>
<feature type="domain" description="Rhabdovirus nucleocapsid" evidence="1">
    <location>
        <begin position="2"/>
        <end position="125"/>
    </location>
</feature>
<feature type="non-terminal residue" evidence="2">
    <location>
        <position position="250"/>
    </location>
</feature>
<dbReference type="InterPro" id="IPR000448">
    <property type="entry name" value="Rhabdo_ncapsid"/>
</dbReference>
<feature type="non-terminal residue" evidence="2">
    <location>
        <position position="1"/>
    </location>
</feature>